<feature type="compositionally biased region" description="Basic and acidic residues" evidence="13">
    <location>
        <begin position="1"/>
        <end position="31"/>
    </location>
</feature>
<feature type="region of interest" description="Disordered" evidence="13">
    <location>
        <begin position="2609"/>
        <end position="2657"/>
    </location>
</feature>
<feature type="compositionally biased region" description="Polar residues" evidence="13">
    <location>
        <begin position="594"/>
        <end position="603"/>
    </location>
</feature>
<evidence type="ECO:0000256" key="13">
    <source>
        <dbReference type="SAM" id="MobiDB-lite"/>
    </source>
</evidence>
<dbReference type="PROSITE" id="PS51805">
    <property type="entry name" value="EPHD"/>
    <property type="match status" value="1"/>
</dbReference>
<keyword evidence="2" id="KW-0479">Metal-binding</keyword>
<dbReference type="InterPro" id="IPR034732">
    <property type="entry name" value="EPHD"/>
</dbReference>
<feature type="compositionally biased region" description="Basic and acidic residues" evidence="13">
    <location>
        <begin position="176"/>
        <end position="201"/>
    </location>
</feature>
<feature type="region of interest" description="Disordered" evidence="13">
    <location>
        <begin position="474"/>
        <end position="518"/>
    </location>
</feature>
<feature type="compositionally biased region" description="Polar residues" evidence="13">
    <location>
        <begin position="2583"/>
        <end position="2595"/>
    </location>
</feature>
<dbReference type="SMART" id="SM00297">
    <property type="entry name" value="BROMO"/>
    <property type="match status" value="1"/>
</dbReference>
<dbReference type="InterPro" id="IPR013083">
    <property type="entry name" value="Znf_RING/FYVE/PHD"/>
</dbReference>
<evidence type="ECO:0000313" key="19">
    <source>
        <dbReference type="Proteomes" id="UP000030640"/>
    </source>
</evidence>
<feature type="domain" description="PHD-type" evidence="15">
    <location>
        <begin position="1717"/>
        <end position="1775"/>
    </location>
</feature>
<dbReference type="Pfam" id="PF00856">
    <property type="entry name" value="SET"/>
    <property type="match status" value="1"/>
</dbReference>
<feature type="domain" description="Bromo" evidence="14">
    <location>
        <begin position="1808"/>
        <end position="1858"/>
    </location>
</feature>
<dbReference type="OrthoDB" id="308383at2759"/>
<feature type="compositionally biased region" description="Basic residues" evidence="13">
    <location>
        <begin position="2701"/>
        <end position="2713"/>
    </location>
</feature>
<feature type="compositionally biased region" description="Polar residues" evidence="13">
    <location>
        <begin position="4087"/>
        <end position="4101"/>
    </location>
</feature>
<evidence type="ECO:0000259" key="14">
    <source>
        <dbReference type="PROSITE" id="PS50014"/>
    </source>
</evidence>
<dbReference type="Pfam" id="PF00439">
    <property type="entry name" value="Bromodomain"/>
    <property type="match status" value="1"/>
</dbReference>
<feature type="region of interest" description="Disordered" evidence="13">
    <location>
        <begin position="5923"/>
        <end position="5942"/>
    </location>
</feature>
<feature type="region of interest" description="Disordered" evidence="13">
    <location>
        <begin position="2388"/>
        <end position="2413"/>
    </location>
</feature>
<feature type="region of interest" description="Disordered" evidence="13">
    <location>
        <begin position="2687"/>
        <end position="2725"/>
    </location>
</feature>
<feature type="region of interest" description="Disordered" evidence="13">
    <location>
        <begin position="2223"/>
        <end position="2254"/>
    </location>
</feature>
<keyword evidence="8 11" id="KW-0103">Bromodomain</keyword>
<organism evidence="18 19">
    <name type="scientific">Plasmodium inui San Antonio 1</name>
    <dbReference type="NCBI Taxonomy" id="1237626"/>
    <lineage>
        <taxon>Eukaryota</taxon>
        <taxon>Sar</taxon>
        <taxon>Alveolata</taxon>
        <taxon>Apicomplexa</taxon>
        <taxon>Aconoidasida</taxon>
        <taxon>Haemosporida</taxon>
        <taxon>Plasmodiidae</taxon>
        <taxon>Plasmodium</taxon>
        <taxon>Plasmodium (Plasmodium)</taxon>
    </lineage>
</organism>
<feature type="region of interest" description="Disordered" evidence="13">
    <location>
        <begin position="1453"/>
        <end position="1596"/>
    </location>
</feature>
<feature type="compositionally biased region" description="Basic and acidic residues" evidence="13">
    <location>
        <begin position="5355"/>
        <end position="5364"/>
    </location>
</feature>
<evidence type="ECO:0000313" key="18">
    <source>
        <dbReference type="EMBL" id="EUD68610.1"/>
    </source>
</evidence>
<evidence type="ECO:0000256" key="12">
    <source>
        <dbReference type="PROSITE-ProRule" id="PRU00146"/>
    </source>
</evidence>
<feature type="domain" description="PHD-type" evidence="17">
    <location>
        <begin position="5387"/>
        <end position="5505"/>
    </location>
</feature>
<feature type="region of interest" description="Disordered" evidence="13">
    <location>
        <begin position="1"/>
        <end position="63"/>
    </location>
</feature>
<keyword evidence="3" id="KW-0677">Repeat</keyword>
<evidence type="ECO:0000256" key="11">
    <source>
        <dbReference type="PROSITE-ProRule" id="PRU00035"/>
    </source>
</evidence>
<dbReference type="GO" id="GO:0045944">
    <property type="term" value="P:positive regulation of transcription by RNA polymerase II"/>
    <property type="evidence" value="ECO:0007669"/>
    <property type="project" value="TreeGrafter"/>
</dbReference>
<feature type="compositionally biased region" description="Basic and acidic residues" evidence="13">
    <location>
        <begin position="154"/>
        <end position="168"/>
    </location>
</feature>
<feature type="region of interest" description="Disordered" evidence="13">
    <location>
        <begin position="114"/>
        <end position="201"/>
    </location>
</feature>
<dbReference type="PANTHER" id="PTHR45888:SF6">
    <property type="entry name" value="HL01030P-RELATED"/>
    <property type="match status" value="1"/>
</dbReference>
<dbReference type="PANTHER" id="PTHR45888">
    <property type="entry name" value="HL01030P-RELATED"/>
    <property type="match status" value="1"/>
</dbReference>
<feature type="compositionally biased region" description="Basic and acidic residues" evidence="13">
    <location>
        <begin position="4213"/>
        <end position="4229"/>
    </location>
</feature>
<feature type="compositionally biased region" description="Basic and acidic residues" evidence="13">
    <location>
        <begin position="4237"/>
        <end position="4340"/>
    </location>
</feature>
<feature type="compositionally biased region" description="Basic and acidic residues" evidence="13">
    <location>
        <begin position="5273"/>
        <end position="5285"/>
    </location>
</feature>
<feature type="compositionally biased region" description="Polar residues" evidence="13">
    <location>
        <begin position="118"/>
        <end position="134"/>
    </location>
</feature>
<dbReference type="SUPFAM" id="SSF82199">
    <property type="entry name" value="SET domain"/>
    <property type="match status" value="1"/>
</dbReference>
<keyword evidence="5" id="KW-0862">Zinc</keyword>
<evidence type="ECO:0000259" key="15">
    <source>
        <dbReference type="PROSITE" id="PS50016"/>
    </source>
</evidence>
<name>W7AA78_9APIC</name>
<feature type="region of interest" description="Disordered" evidence="13">
    <location>
        <begin position="2889"/>
        <end position="2911"/>
    </location>
</feature>
<feature type="compositionally biased region" description="Basic and acidic residues" evidence="13">
    <location>
        <begin position="1517"/>
        <end position="1529"/>
    </location>
</feature>
<dbReference type="SUPFAM" id="SSF57903">
    <property type="entry name" value="FYVE/PHD zinc finger"/>
    <property type="match status" value="1"/>
</dbReference>
<feature type="region of interest" description="Disordered" evidence="13">
    <location>
        <begin position="754"/>
        <end position="994"/>
    </location>
</feature>
<feature type="region of interest" description="Disordered" evidence="13">
    <location>
        <begin position="5633"/>
        <end position="5659"/>
    </location>
</feature>
<feature type="compositionally biased region" description="Basic and acidic residues" evidence="13">
    <location>
        <begin position="42"/>
        <end position="63"/>
    </location>
</feature>
<keyword evidence="7" id="KW-0805">Transcription regulation</keyword>
<dbReference type="InterPro" id="IPR001965">
    <property type="entry name" value="Znf_PHD"/>
</dbReference>
<dbReference type="VEuPathDB" id="PlasmoDB:C922_01009"/>
<keyword evidence="19" id="KW-1185">Reference proteome</keyword>
<feature type="region of interest" description="Disordered" evidence="13">
    <location>
        <begin position="5877"/>
        <end position="5896"/>
    </location>
</feature>
<feature type="compositionally biased region" description="Basic and acidic residues" evidence="13">
    <location>
        <begin position="892"/>
        <end position="921"/>
    </location>
</feature>
<comment type="subcellular location">
    <subcellularLocation>
        <location evidence="1">Nucleus</location>
    </subcellularLocation>
</comment>
<dbReference type="GO" id="GO:0042800">
    <property type="term" value="F:histone H3K4 methyltransferase activity"/>
    <property type="evidence" value="ECO:0007669"/>
    <property type="project" value="TreeGrafter"/>
</dbReference>
<sequence>MSESPSEKDKMKKERQQHEEKSEGIHEDERGILSGKLISINKNEDRASDKSENEKEATANVKDDLREFISYKNICTLMDDASDGYKTCHNNTPDDFQMDIKNFLSDNNTDFSKLESKGSLNENSPLTSYNNRFNDNGESRNTSKDSNGTNGTNRSKDRAHSFDDQEGGKKHKSRRKADMAVEKEKRSKLKADEMDQSKKNRHSVDLHQNRNKFLIEWGRRIRSSIVKCSDFLNSNRISKTSSPKALQMKRQIISKVADDTFETQKCKKKVFLKRLRSDGKTYHSNIDNSKRSSFFSSKYLQKLNFNKAIAGSNSLMSLSSLHGMTNHSECKKKIKKIHFTNHSDNQIYSCSFNCDTSCERNSYSDTYVICSSPKKKGESKIPYNNILFYDKCVKQYQCNDREDKMVFPNSSQLYDSFFYAHKKRKRRNEISQGKKSHLRKRANCLPYENYNFTLRNIQKRKKIYFHFRKNRKCRVKKKKGGKKKKLDEVGTHRLSEETKKMNSPMEEGSSPKGENADVEEKADALPNVMQSEKDCKTTVCAIIGEEKDKGDSHELDIEPPNRESEEEQNAQQSNQHLTKEYDEPPKENNPENGPLTTNVFGEINNQVNQPPTDSALGKDKNEMAEGPYKELKITRNNFLKYDEEIFENFYSDVHLRIGKIVTNKRKKYFLTYKIVKDFYFRILILNTEKFEKNILQVIAIQDVILNDKNVKIVSDPFYVRNSSKLYVVKFLKVFSLKYLKKVKKMSDIIFSDAEEESPNVKTENSESTELHIPTEENASSTAKETNGVKKEDLCKKEPIQSADEPLNGNHSEGTGTKGGSGSKEEIKEDTQDVATIAAQKKESEGSNMSDGDGRNSNKCSGNQAEEISALKNSSNNCDDFDNVSNSGNGKLKKGEKNADDENLSKGTDKSDRKNTKVKEEPSSNETPKGNAQMNAKINAKGNAKGNAKRNTKENNKDKRGNADVKKKKNSEDSPMKKTKELSKNVNDKKSRKRNNVKVKIENKACEKEQEEHNYTGIIYNDKKKFYFNVQRMVDIIKMVKGSEEKTKFYLDPHNNNMKKKWKLLNKVEKTLFLENLVMDDEEVLFKRPKFFNCIIEESIDNYNVVYEAENGMMLLFEDNLDRLKKKKEGNKAQTDTSNKYIELKDEERGFKYIGYRVSFELKKDNKKKSHFKTGIIKYYSPKYKHFFIHHIENFKCNGSIADSPKRINREMGYSRGGSKSGATSASLYHNSKDYHLLADLRDAQYGGVDQDMGKQISERQKEEGPHAQVVNQNNQSILRREEMMYLNYEKSLDEENTKKKCDFIFSDVKGWYSPHFYNIKVLKTEKEFERFDIRDKNDKRKELIDYSLLTKKDHCSICKNNILFIKGHDHYTNNLSTMIYELSSELEKKEMDEKDIIDVYWGVKCSICSKKFHAKCLDDEVIIAKAYDKNVLMKEYKKYIYKNSLKKDKKCFRSDKEKGAKNSNKKDEKSNTVKKNSSSFSDSKCMARGGGDSKSNKQKKNSNGKSTTGSSKNGSSKRAEDSSNDAVKEENDDAEEKSSNTKKKKGGKECTSPNENGKKNDSENEYKSDDKEEQNQSDEFTDEEDSDVEESDNCTKSKNKKSRKCINYVPAVKYNDISYKRYVCKDCYRCIYCCESIYDYKQTPNIANYVICKTCNMIAHGSCCIPNVPDIYVFNWKCDDCLKCNKCDYSNLCFINYNEWELPLNCCINCYKEYEKKNFCIMCNEKYEIDDSNKWVECDVCKFWIHLSCDKDENRNIETLSIKSINYKCPTCRSGSFHDKIERILYLFFLLDKYKNFTFHVPINFYIYWRIVKIPMNLYIMKKKIWEKKYSTILEFLYDFFLIIHNAKTVHMPNTPIYKNACNFEKKGKVIIKNMFNLDNDELNKYIDDCLQTYKKTTNEDVTNDNNKMEEEGKNYEGIITSGGHKLSASLCNNSSRDDILDENVDSNVDKKNVALYSYHAENMKHLGYPVSGNAMVTTMGEFTKSGFYHSQHGAITHTGGNNHPDAAAPNFRGISLLNEHSLQDGVHMVPGGVNNSSGITYQSHRCVNANGTFENGIGNIGTNVQSYMNDTDLYSGYTPMEKKNSMGGYDNNPLNMPPNKDDTVLYNFSNNNVGKSLLNSNLLRKRKLEMLDKDITQYELHELFNFKSDSVFIHKNQEMFAPESCGITNYNLLTVNVKGKVYFNRSFDRFDEFDVCKIRKMHLLTKGSFSSSCRSAKNEFSSEGNLLQGNNSSGEEKTTTPVVDNHPDSIFPKEDAMGEHKIHSNGGNSNLFVNDNIFMIDIRKEKVKMNQVLKEVTKIVNPVNNPYKFLKSVQIVFFGQQSPNEHRESKNVSSVRMNYVTTRVNYNTSDNESADDVTMEDDDRNTGGKAISLDDIISLMERRTSKGGSKRRCQNTNLRNAPNYRPVRSNPIENDVPNKKIKLLSNDILKEYCYVCGCIEYKNPLVYCGACGMSLHYACANISNPFLFNLVDYSEHREEINQIFNIITRNFKCNQCIKCDKCDSHFSDAVRDTFYSNMSSMDTWSGYHFTKKATFNYFYNLKIEVVTLKKDKDAQRRKTLEDNEALEFSEKRETPSPMISELNETPKNEQSSMQQLCQFVKVEPVENREGRERCSVNHPSTPKMEKQNVDDNHQQQGEKNQLDSNNPRVCSKKRDNHKSINVGIHLEDQMGDPPITCTIADVRQESKSIQTNSEIELSPKKKKMSPKRKTTSSKKNYQNERMDQSAPNSIISILSVHEEAQTIIKCLCCGKSIHNECFYRIDNNRDNTDNNGHDMHKKTVKTIFKRGYVKKSPSKKMNSPEKSAKGLSTSNSGDYVPPQEIILDTTLNEANVPISKNNTPMKSDQVGEEANAPETNGVITSFASKDNDRTGTTTKTTSASAMMEMVPSPIKSNTPKEDKLETHFSTPSSHVLSEDIHTSVKCTVNRNSGDECNIQSTSININSKVECSIVSRNVSVLKPNETNTTKSPLLKNELSNNGVIPSDEFVRQFLTGAEEAETDTETVAINGKVYNKHLITEIYDVIRQKKNVKVKNLLHLFVANIEESVVYSVLNEILKGLHSYLNDKLNYYRLNKNPNSDATMEDADKCEKEKHPLFDKKNLITDNNGDMKISEMLLKIRALISKTFSVPSNRKASNEKHAKKRSSSSVTKSASNDNPGLRSMNHTRSEFFKGSNPSSVQVKNQLNKTHDTLLFATIGNDVFSTPPSSVHWAENNKNAPIDINSFGTCEMKLCSSANGVNHFDTANNGKSVPNLIDMTKVNDVSVTGARGLSGSAGVSGLGEHAKSKLLNPSSAKNQTGTYMNKSLQKMGCKFNEKNIEKLTSLTGKNANCAYSAANMNSSPIRKIINFDKTNNVKMNVNNIGTPSQYNSNINDLGNMHERTLSSAPCWVSNYSNVLIVNNTSTVSEMRGVSGLNNLNNINSINNINNINNISSLNSVSSASDFNGENLSSSSSGSLQNVSVDGASNLYNLISMNNNVNTPNTVNIRDLLGNSGSVNDINIVHNISILNNNNVIINVNGVEGKKEPFVNYAHLGNAGSINTMSSLGSVINSGEMGNISGVIKNVGVESVKGVMTVTGMSNLDSAVPPGGPLFGENSTAQINSINEMTHPFSNASYAKDEENVYHYKDNMRASNVHVNNQNNMERMSHRRSYTDMINVKNVKHFPMNSDSDMLTNMPSIFVNNANLQPPPIAYAHGKVDYAVNEMSLEKNVYRPYLQSNEMNLYKNNSYFCNQLGNHNNSPSNHEMGNMNVPSDYYTPMRNGRNNFNPEVNATPFDGRINNENVEMNRKIMINVNATNEQPILYEDDSNIILHSKEVSDVNRDGRSSSAFRNMKYVNISDAYELRNQNKFAEMYRIYSKNINRKDQAHTKTLLKSNIPNLDKFINSGKKKNSFPESENLTGGGNTGGNISGGNYKYSSNYSHKNGSFDPSVFKFNENAPSLAKVNERGNIKVPEFDAANKNPNFSANKLHKENMTNMRIEKNPSKTADRAVKKDVQKSILPLGAVSKKCVLYNHNDKKAIHINLCHQVKYSFEDDTINANGVATEDAELATSMKRKLKFYCKNILINKENGASDINGLSSLSAVNANEFASGNNDRGFNNNVSGQIEKKKKKGDNSSSNAKQYKKEKCPADQSATENGGQSKDVKKRKRSDKNEQNEEVEKGEEKKAEKKAIEKKATEKKTTERETTEKKVTEKNEVERAEKVEKKPAKEVKKKAEKKEMEEEKNEEKEEKKARPKKKPSKEEKQEEKEKEKEQQQSKDKAKETKQRGIKGEKCKKDSKATEVSKAETEKKNVKVKKEEYSQEGKKEGKENKSLKGKDKGDEKKNGTKTNKNPEEKDKKKACESRTTQVKTKKDINERKVVTENNNLAEDKLHELKRNSSSSMISISSKFVCGSTYISDIVPKNCNMQGKSKMDDSYITGSDEELCLYSNAPESDNCTPNRGPTCSNRKRNRINKLNGFLKKNKFVLKSKFKRVTPNSYLCHSCVVLYKNDFSFNAFADEIAAVEKRFEKKVCGSGNAMSVVREASFFSGADVVQVKREIIEQEEEVPVEQNSTSSISKGVADEGKEEMNPDGAIDGVTHSTNAIKDPTVEPSCNPSACQELVNVDANESKANEADERNEAKLFTDATKHGQNVDGTAPESNEKNVPVNNTHDCRCDERGSKNEEEKDYFSISNERSAKRDPDWNYWINKISVHNNISFNRAYLKENKPSTSVRQFSETKGNVYKCSICCMLCEYKIGKGDNSAPDKAAERTAEDESDNFNSLFVCNACTLRYGNIQKYIMSYPDNSRYSTKSLLNLNRERYEKRMLYELVYFVIKISFSFMYFKRNFFEAFCHLLDEFLRRNKSILKLLYRLYFGNFFFKCDEFFPFFSNKVRRDEQLRRLFDRSGNMVMPLGSTHHHVLRYALNLFCMRMSGCAKKGKRKSSGATGSVRMSLAARKLLFCYYKKGVSSGPRNAGSYFEHVVSYSVYFLHLYYLHKFHVSGVRKKRMCNGEVKARRGRAGRESDGALGFTHACTVGSTVGCTLGCTLEGAATPVKNVRIAERKKRRKVNHNLLFKMKNTETFAGTIRTLNQRDSELLFLNRENYMTKKDFMTTSRSSSGCKKGQPKEGKAKEAMPELFSNRNAQGATSLLLYEKTCDEYKKDGQNEKDKLGVTPFYSSEFQKKVKQYVKKIKCTIKNKLNLYVKIMLNIYRQESLNMIKCQGTDKKLLRHGNTKICLLCHYGDYLYKGRLIPFYDIFIHSECLKWSLNCIQYYRLNSSSCECLSRIVGGATEGMVDVKKSPSNDKKGAKNSSGKKSKKKSAESGSSSDKNETMGGGTKESLDRNNAHIGAQVRSATGSISHVVGTHVSSTHVSNNHFDCHTNKGEDPQTAGETPVKGEECYGESQAGQHNHSEENLSKETTKPEEILNVKKSIKNIKLMDKFEWKENKNFLHNYEPIIEIDEDDVKEIIYDSINSTCFLCGYKNASIYCSNENCNIKFHLNCAFYSTMVENSHQNIFFSYVKCFKLIKFNKDTIFYKYCHSSSSHAEDKELVKSLYEGIFPVHIIYKIKKVWCNKCWNAKKIYDSFYINKENMQCSSAKESNKEVEKIKRRLSNPANCTAKSGEVIQGDISHACSKLKQDDTTTSGLNLEREAEYQNNGASQQAGTGENNRTSAEPEPKPIASRKKINVMESLKNIYKHFIHFYYENGSYYVMDKILYSINECVRIRYRRKPLDWVQEVLNKESKIESKMKHLEILINQCANKSDEKSFVNDRYQLIFQRNQQNGEDTNEQLMNKDGAHNNGEVHEESDTFTNDVNIQNIIDNKNVENIFKSYFILKYFLYIGREIALKNEEYFFLKKKENSFVRYVYSNDEQIYNLHLPHVLHNNGVEGLAIASRNETRTHVKDKSHKGNLPAANDQVRSDINDRQGQQHQELRQICYTTFIDDESESDTENSENNLSSGSDHEMEEMDMAHYYSKERKDKQMKSINLYFELRDVNRNVNITKLQHVSNYSDRKESSDAVALCPNADDKSEAKRRTNKRNGTTTTAAMVAATRNTSLERSTCESNSLTDRREFFLNTIISDTNDVFIKRTNEKLFSNYKFNCRNNLNLSKYRIIKIGCHNILHMGEIVKYNGEKRIYPCGFVNMRIFFNLPSSYLFHIYKDAIFDDEDEKKKTLQRIFLQIRATYIFCITLKNENFFFSIMLFPLINVDHFSVRDAQKFLLAESHDIQEVYAKFLSLFKFPNGDLNNNMHMSDEYKKYVNRYSHLLELLQSYIFKSVQHNVKAVDPHDFFGLTLPCVIYQMKYKLFKYLWKNVNHRIRNYLRRSGKREECNKRVKNCTREVIYNDNLLCKYSNLDTSIFKENEKEKERNMRKTVKYKYNINSAMSYRYLMNISSNSRLYVKKSSIHGYGLYTSEFINQGEPVIEYIGEYIRNIISDKREKYYDKIESSCYMFRLNENIIIDATKWGNVSRFINHSCEPNCFCKIVSCDQNLKHIVIFAKRDIVAHEEITYDYQNCSH</sequence>
<proteinExistence type="predicted"/>
<feature type="compositionally biased region" description="Basic and acidic residues" evidence="13">
    <location>
        <begin position="485"/>
        <end position="500"/>
    </location>
</feature>
<gene>
    <name evidence="18" type="ORF">C922_01009</name>
</gene>
<feature type="compositionally biased region" description="Basic and acidic residues" evidence="13">
    <location>
        <begin position="950"/>
        <end position="988"/>
    </location>
</feature>
<feature type="compositionally biased region" description="Basic and acidic residues" evidence="13">
    <location>
        <begin position="1453"/>
        <end position="1471"/>
    </location>
</feature>
<dbReference type="SUPFAM" id="SSF47370">
    <property type="entry name" value="Bromodomain"/>
    <property type="match status" value="1"/>
</dbReference>
<dbReference type="Gene3D" id="1.20.920.10">
    <property type="entry name" value="Bromodomain-like"/>
    <property type="match status" value="1"/>
</dbReference>
<evidence type="ECO:0000256" key="4">
    <source>
        <dbReference type="ARBA" id="ARBA00022771"/>
    </source>
</evidence>
<feature type="region of interest" description="Disordered" evidence="13">
    <location>
        <begin position="3128"/>
        <end position="3179"/>
    </location>
</feature>
<evidence type="ECO:0000256" key="6">
    <source>
        <dbReference type="ARBA" id="ARBA00022853"/>
    </source>
</evidence>
<feature type="region of interest" description="Disordered" evidence="13">
    <location>
        <begin position="2554"/>
        <end position="2595"/>
    </location>
</feature>
<dbReference type="Proteomes" id="UP000030640">
    <property type="component" value="Unassembled WGS sequence"/>
</dbReference>
<dbReference type="PROSITE" id="PS50016">
    <property type="entry name" value="ZF_PHD_2"/>
    <property type="match status" value="1"/>
</dbReference>
<evidence type="ECO:0000256" key="7">
    <source>
        <dbReference type="ARBA" id="ARBA00023015"/>
    </source>
</evidence>
<dbReference type="Gene3D" id="3.30.40.10">
    <property type="entry name" value="Zinc/RING finger domain, C3HC4 (zinc finger)"/>
    <property type="match status" value="2"/>
</dbReference>
<evidence type="ECO:0000256" key="2">
    <source>
        <dbReference type="ARBA" id="ARBA00022723"/>
    </source>
</evidence>
<dbReference type="PROSITE" id="PS50014">
    <property type="entry name" value="BROMODOMAIN_2"/>
    <property type="match status" value="1"/>
</dbReference>
<feature type="region of interest" description="Disordered" evidence="13">
    <location>
        <begin position="3885"/>
        <end position="3905"/>
    </location>
</feature>
<feature type="compositionally biased region" description="Low complexity" evidence="13">
    <location>
        <begin position="1503"/>
        <end position="1516"/>
    </location>
</feature>
<accession>W7AA78</accession>
<feature type="compositionally biased region" description="Polar residues" evidence="13">
    <location>
        <begin position="5633"/>
        <end position="5651"/>
    </location>
</feature>
<dbReference type="CDD" id="cd15489">
    <property type="entry name" value="PHD_SF"/>
    <property type="match status" value="1"/>
</dbReference>
<feature type="compositionally biased region" description="Polar residues" evidence="13">
    <location>
        <begin position="144"/>
        <end position="153"/>
    </location>
</feature>
<keyword evidence="4 12" id="KW-0863">Zinc-finger</keyword>
<dbReference type="CDD" id="cd04369">
    <property type="entry name" value="Bromodomain"/>
    <property type="match status" value="1"/>
</dbReference>
<dbReference type="InterPro" id="IPR011011">
    <property type="entry name" value="Znf_FYVE_PHD"/>
</dbReference>
<dbReference type="InterPro" id="IPR036427">
    <property type="entry name" value="Bromodomain-like_sf"/>
</dbReference>
<evidence type="ECO:0008006" key="20">
    <source>
        <dbReference type="Google" id="ProtNLM"/>
    </source>
</evidence>
<feature type="region of interest" description="Disordered" evidence="13">
    <location>
        <begin position="5273"/>
        <end position="5320"/>
    </location>
</feature>
<feature type="compositionally biased region" description="Basic and acidic residues" evidence="13">
    <location>
        <begin position="577"/>
        <end position="589"/>
    </location>
</feature>
<feature type="compositionally biased region" description="Acidic residues" evidence="13">
    <location>
        <begin position="1575"/>
        <end position="1592"/>
    </location>
</feature>
<dbReference type="SMART" id="SM00249">
    <property type="entry name" value="PHD"/>
    <property type="match status" value="4"/>
</dbReference>
<evidence type="ECO:0000256" key="8">
    <source>
        <dbReference type="ARBA" id="ARBA00023117"/>
    </source>
</evidence>
<feature type="compositionally biased region" description="Basic and acidic residues" evidence="13">
    <location>
        <begin position="786"/>
        <end position="798"/>
    </location>
</feature>
<keyword evidence="10" id="KW-0539">Nucleus</keyword>
<evidence type="ECO:0000256" key="10">
    <source>
        <dbReference type="ARBA" id="ARBA00023242"/>
    </source>
</evidence>
<feature type="compositionally biased region" description="Basic and acidic residues" evidence="13">
    <location>
        <begin position="5388"/>
        <end position="5401"/>
    </location>
</feature>
<dbReference type="CDD" id="cd10518">
    <property type="entry name" value="SET_SETD1-like"/>
    <property type="match status" value="1"/>
</dbReference>
<dbReference type="RefSeq" id="XP_008814840.1">
    <property type="nucleotide sequence ID" value="XM_008816618.1"/>
</dbReference>
<dbReference type="GO" id="GO:0003713">
    <property type="term" value="F:transcription coactivator activity"/>
    <property type="evidence" value="ECO:0007669"/>
    <property type="project" value="TreeGrafter"/>
</dbReference>
<feature type="compositionally biased region" description="Polar residues" evidence="13">
    <location>
        <begin position="923"/>
        <end position="935"/>
    </location>
</feature>
<evidence type="ECO:0000256" key="5">
    <source>
        <dbReference type="ARBA" id="ARBA00022833"/>
    </source>
</evidence>
<dbReference type="PROSITE" id="PS50280">
    <property type="entry name" value="SET"/>
    <property type="match status" value="1"/>
</dbReference>
<dbReference type="InterPro" id="IPR019787">
    <property type="entry name" value="Znf_PHD-finger"/>
</dbReference>
<feature type="region of interest" description="Disordered" evidence="13">
    <location>
        <begin position="4624"/>
        <end position="4656"/>
    </location>
</feature>
<keyword evidence="9" id="KW-0804">Transcription</keyword>
<keyword evidence="6" id="KW-0156">Chromatin regulator</keyword>
<protein>
    <recommendedName>
        <fullName evidence="20">SET domain protein</fullName>
    </recommendedName>
</protein>
<dbReference type="Gene3D" id="2.170.270.10">
    <property type="entry name" value="SET domain"/>
    <property type="match status" value="1"/>
</dbReference>
<evidence type="ECO:0000256" key="3">
    <source>
        <dbReference type="ARBA" id="ARBA00022737"/>
    </source>
</evidence>
<dbReference type="InterPro" id="IPR001214">
    <property type="entry name" value="SET_dom"/>
</dbReference>
<feature type="compositionally biased region" description="Polar residues" evidence="13">
    <location>
        <begin position="845"/>
        <end position="888"/>
    </location>
</feature>
<evidence type="ECO:0000256" key="9">
    <source>
        <dbReference type="ARBA" id="ARBA00023163"/>
    </source>
</evidence>
<dbReference type="GO" id="GO:0044666">
    <property type="term" value="C:MLL3/4 complex"/>
    <property type="evidence" value="ECO:0007669"/>
    <property type="project" value="TreeGrafter"/>
</dbReference>
<evidence type="ECO:0000256" key="1">
    <source>
        <dbReference type="ARBA" id="ARBA00004123"/>
    </source>
</evidence>
<evidence type="ECO:0000259" key="16">
    <source>
        <dbReference type="PROSITE" id="PS50280"/>
    </source>
</evidence>
<feature type="compositionally biased region" description="Basic residues" evidence="13">
    <location>
        <begin position="474"/>
        <end position="484"/>
    </location>
</feature>
<feature type="region of interest" description="Disordered" evidence="13">
    <location>
        <begin position="4542"/>
        <end position="4572"/>
    </location>
</feature>
<feature type="region of interest" description="Disordered" evidence="13">
    <location>
        <begin position="4087"/>
        <end position="4351"/>
    </location>
</feature>
<dbReference type="InterPro" id="IPR046341">
    <property type="entry name" value="SET_dom_sf"/>
</dbReference>
<feature type="compositionally biased region" description="Basic and acidic residues" evidence="13">
    <location>
        <begin position="2624"/>
        <end position="2634"/>
    </location>
</feature>
<feature type="compositionally biased region" description="Polar residues" evidence="13">
    <location>
        <begin position="2223"/>
        <end position="2234"/>
    </location>
</feature>
<dbReference type="SMART" id="SM00317">
    <property type="entry name" value="SET"/>
    <property type="match status" value="1"/>
</dbReference>
<feature type="compositionally biased region" description="Basic and acidic residues" evidence="13">
    <location>
        <begin position="546"/>
        <end position="563"/>
    </location>
</feature>
<feature type="compositionally biased region" description="Polar residues" evidence="13">
    <location>
        <begin position="2635"/>
        <end position="2649"/>
    </location>
</feature>
<evidence type="ECO:0000259" key="17">
    <source>
        <dbReference type="PROSITE" id="PS51805"/>
    </source>
</evidence>
<dbReference type="GeneID" id="20036283"/>
<reference evidence="18 19" key="1">
    <citation type="submission" date="2013-02" db="EMBL/GenBank/DDBJ databases">
        <title>The Genome Sequence of Plasmodium inui San Antonio 1.</title>
        <authorList>
            <consortium name="The Broad Institute Genome Sequencing Platform"/>
            <consortium name="The Broad Institute Genome Sequencing Center for Infectious Disease"/>
            <person name="Neafsey D."/>
            <person name="Cheeseman I."/>
            <person name="Volkman S."/>
            <person name="Adams J."/>
            <person name="Walker B."/>
            <person name="Young S.K."/>
            <person name="Zeng Q."/>
            <person name="Gargeya S."/>
            <person name="Fitzgerald M."/>
            <person name="Haas B."/>
            <person name="Abouelleil A."/>
            <person name="Alvarado L."/>
            <person name="Arachchi H.M."/>
            <person name="Berlin A.M."/>
            <person name="Chapman S.B."/>
            <person name="Dewar J."/>
            <person name="Goldberg J."/>
            <person name="Griggs A."/>
            <person name="Gujja S."/>
            <person name="Hansen M."/>
            <person name="Howarth C."/>
            <person name="Imamovic A."/>
            <person name="Larimer J."/>
            <person name="McCowan C."/>
            <person name="Murphy C."/>
            <person name="Neiman D."/>
            <person name="Pearson M."/>
            <person name="Priest M."/>
            <person name="Roberts A."/>
            <person name="Saif S."/>
            <person name="Shea T."/>
            <person name="Sisk P."/>
            <person name="Sykes S."/>
            <person name="Wortman J."/>
            <person name="Nusbaum C."/>
            <person name="Birren B."/>
        </authorList>
    </citation>
    <scope>NUCLEOTIDE SEQUENCE [LARGE SCALE GENOMIC DNA]</scope>
    <source>
        <strain evidence="18 19">San Antonio 1</strain>
    </source>
</reference>
<feature type="region of interest" description="Disordered" evidence="13">
    <location>
        <begin position="546"/>
        <end position="603"/>
    </location>
</feature>
<dbReference type="InterPro" id="IPR001487">
    <property type="entry name" value="Bromodomain"/>
</dbReference>
<dbReference type="EMBL" id="KI965462">
    <property type="protein sequence ID" value="EUD68610.1"/>
    <property type="molecule type" value="Genomic_DNA"/>
</dbReference>
<feature type="compositionally biased region" description="Polar residues" evidence="13">
    <location>
        <begin position="1473"/>
        <end position="1482"/>
    </location>
</feature>
<feature type="domain" description="SET" evidence="16">
    <location>
        <begin position="6375"/>
        <end position="6492"/>
    </location>
</feature>
<feature type="region of interest" description="Disordered" evidence="13">
    <location>
        <begin position="5354"/>
        <end position="5401"/>
    </location>
</feature>
<feature type="compositionally biased region" description="Basic and acidic residues" evidence="13">
    <location>
        <begin position="4148"/>
        <end position="4207"/>
    </location>
</feature>
<feature type="region of interest" description="Disordered" evidence="13">
    <location>
        <begin position="2791"/>
        <end position="2817"/>
    </location>
</feature>
<feature type="compositionally biased region" description="Basic and acidic residues" evidence="13">
    <location>
        <begin position="1556"/>
        <end position="1574"/>
    </location>
</feature>
<dbReference type="GO" id="GO:0008270">
    <property type="term" value="F:zinc ion binding"/>
    <property type="evidence" value="ECO:0007669"/>
    <property type="project" value="UniProtKB-KW"/>
</dbReference>